<comment type="caution">
    <text evidence="1">The sequence shown here is derived from an EMBL/GenBank/DDBJ whole genome shotgun (WGS) entry which is preliminary data.</text>
</comment>
<accession>A0A9P5YXC3</accession>
<dbReference type="EMBL" id="MU155323">
    <property type="protein sequence ID" value="KAF9475670.1"/>
    <property type="molecule type" value="Genomic_DNA"/>
</dbReference>
<reference evidence="1" key="1">
    <citation type="submission" date="2020-11" db="EMBL/GenBank/DDBJ databases">
        <authorList>
            <consortium name="DOE Joint Genome Institute"/>
            <person name="Ahrendt S."/>
            <person name="Riley R."/>
            <person name="Andreopoulos W."/>
            <person name="Labutti K."/>
            <person name="Pangilinan J."/>
            <person name="Ruiz-Duenas F.J."/>
            <person name="Barrasa J.M."/>
            <person name="Sanchez-Garcia M."/>
            <person name="Camarero S."/>
            <person name="Miyauchi S."/>
            <person name="Serrano A."/>
            <person name="Linde D."/>
            <person name="Babiker R."/>
            <person name="Drula E."/>
            <person name="Ayuso-Fernandez I."/>
            <person name="Pacheco R."/>
            <person name="Padilla G."/>
            <person name="Ferreira P."/>
            <person name="Barriuso J."/>
            <person name="Kellner H."/>
            <person name="Castanera R."/>
            <person name="Alfaro M."/>
            <person name="Ramirez L."/>
            <person name="Pisabarro A.G."/>
            <person name="Kuo A."/>
            <person name="Tritt A."/>
            <person name="Lipzen A."/>
            <person name="He G."/>
            <person name="Yan M."/>
            <person name="Ng V."/>
            <person name="Cullen D."/>
            <person name="Martin F."/>
            <person name="Rosso M.-N."/>
            <person name="Henrissat B."/>
            <person name="Hibbett D."/>
            <person name="Martinez A.T."/>
            <person name="Grigoriev I.V."/>
        </authorList>
    </citation>
    <scope>NUCLEOTIDE SEQUENCE</scope>
    <source>
        <strain evidence="1">CIRM-BRFM 674</strain>
    </source>
</reference>
<evidence type="ECO:0000313" key="1">
    <source>
        <dbReference type="EMBL" id="KAF9475670.1"/>
    </source>
</evidence>
<name>A0A9P5YXC3_9AGAR</name>
<dbReference type="Proteomes" id="UP000807469">
    <property type="component" value="Unassembled WGS sequence"/>
</dbReference>
<gene>
    <name evidence="1" type="ORF">BDN70DRAFT_883437</name>
</gene>
<protein>
    <submittedName>
        <fullName evidence="1">Uncharacterized protein</fullName>
    </submittedName>
</protein>
<dbReference type="OrthoDB" id="3040699at2759"/>
<organism evidence="1 2">
    <name type="scientific">Pholiota conissans</name>
    <dbReference type="NCBI Taxonomy" id="109636"/>
    <lineage>
        <taxon>Eukaryota</taxon>
        <taxon>Fungi</taxon>
        <taxon>Dikarya</taxon>
        <taxon>Basidiomycota</taxon>
        <taxon>Agaricomycotina</taxon>
        <taxon>Agaricomycetes</taxon>
        <taxon>Agaricomycetidae</taxon>
        <taxon>Agaricales</taxon>
        <taxon>Agaricineae</taxon>
        <taxon>Strophariaceae</taxon>
        <taxon>Pholiota</taxon>
    </lineage>
</organism>
<dbReference type="AlphaFoldDB" id="A0A9P5YXC3"/>
<evidence type="ECO:0000313" key="2">
    <source>
        <dbReference type="Proteomes" id="UP000807469"/>
    </source>
</evidence>
<proteinExistence type="predicted"/>
<sequence>MTSPAISDQATKNNQRLFKRYAQIFQDTDIPTFVGHAQKFSLWLSDHKAYYISARPEIIKLLLVAQGTLRRALHIPEDLSVPFNVNDYPDHPLIPPYMLLVQSILPFESMFSEPSLIAHIRTLRESITPHYRNHGAAIHPQSSLSLSGDSAGRSFDPDVQVVAHQMPFAPGVSGNKFSDLDIQIIDKVSPQLPQQATMQEISSSFYDPDIQIIENPNPHLSASHNIQKVAPSLTASPTSTTAPVKRVKKRKTLNLEALAQTDVQKLLPMKNMVLQPHKGLATELSPSGLQFQPALPFSDSPQNSTELYLIPSICPGNASEVQLVDDTSAIAEPLARDAQSFEHPIKMEQLASPEIIMEIDGLQSVNSYNGSTVEKNDQLVNMDILSQSGHMGGLPCTDAVAVKALQVHQTSHITPTLPNNAQSTLASRPEEEKTIDQLALQLQISALQVKNTTLILAPSFMEHSTLEPKNQTSSTLAETGLLKAQQNPIMSCKRVFTDEMRIAAFQKGMKKQHKIHFYFNIPEQQFNLVHTWLGRLGSDSIQNIQSSICLSLGCYLTADLDELSKQENCDTIEKQVSHAHSIWPSGGNLIMNIHCDGIQQNLPLAPPLQSTPDNLVDISGFLVIGENHIELSQYEDLSQYTFVLHAHCPTPVQLQYWKEDNEKSRKWNNWMQHMSRPLDIGLSTFKNLPFVK</sequence>
<keyword evidence="2" id="KW-1185">Reference proteome</keyword>